<evidence type="ECO:0000313" key="2">
    <source>
        <dbReference type="EMBL" id="KAF7637573.1"/>
    </source>
</evidence>
<keyword evidence="1" id="KW-0175">Coiled coil</keyword>
<feature type="coiled-coil region" evidence="1">
    <location>
        <begin position="188"/>
        <end position="219"/>
    </location>
</feature>
<sequence length="329" mass="38400">EIKDNLESEGEIDLDLDLSIFDQTLTPRINNNNSYRDTNNLNSEMDLKELMNAIKEIKEQLDTQKQQVPNLAPPKYKGREDHRDWEQYLKEYCRIGDALGWNEKTLSKTLPNYLESEALAMYDLLTDQEKSSWENIKKAMGEKLSQDHQGNCLARSQLVNRDQKPGESVSEYAAAIESLLKINGKSRQESLENEQNRLCKELEKLKTQLAEKLNEEKINIIKTEQSCSNCPNCNPNPIPLANVRPPNNYNPYRNLSYNYYNNRRSFYNRRGFANRQLNNNQFNQVRYQNPNNINYNNNYQNDNNNANFGPYRPRRRGRGGYPVTAVLPF</sequence>
<dbReference type="AlphaFoldDB" id="A0A8S9ZV43"/>
<evidence type="ECO:0000313" key="3">
    <source>
        <dbReference type="Proteomes" id="UP000605970"/>
    </source>
</evidence>
<proteinExistence type="predicted"/>
<name>A0A8S9ZV43_9BILA</name>
<dbReference type="EMBL" id="JABEBT010000018">
    <property type="protein sequence ID" value="KAF7637573.1"/>
    <property type="molecule type" value="Genomic_DNA"/>
</dbReference>
<dbReference type="Proteomes" id="UP000605970">
    <property type="component" value="Unassembled WGS sequence"/>
</dbReference>
<organism evidence="2 3">
    <name type="scientific">Meloidogyne graminicola</name>
    <dbReference type="NCBI Taxonomy" id="189291"/>
    <lineage>
        <taxon>Eukaryota</taxon>
        <taxon>Metazoa</taxon>
        <taxon>Ecdysozoa</taxon>
        <taxon>Nematoda</taxon>
        <taxon>Chromadorea</taxon>
        <taxon>Rhabditida</taxon>
        <taxon>Tylenchina</taxon>
        <taxon>Tylenchomorpha</taxon>
        <taxon>Tylenchoidea</taxon>
        <taxon>Meloidogynidae</taxon>
        <taxon>Meloidogyninae</taxon>
        <taxon>Meloidogyne</taxon>
    </lineage>
</organism>
<feature type="non-terminal residue" evidence="2">
    <location>
        <position position="329"/>
    </location>
</feature>
<evidence type="ECO:0000256" key="1">
    <source>
        <dbReference type="SAM" id="Coils"/>
    </source>
</evidence>
<protein>
    <recommendedName>
        <fullName evidence="4">Retrotransposon gag domain-containing protein</fullName>
    </recommendedName>
</protein>
<feature type="non-terminal residue" evidence="2">
    <location>
        <position position="1"/>
    </location>
</feature>
<comment type="caution">
    <text evidence="2">The sequence shown here is derived from an EMBL/GenBank/DDBJ whole genome shotgun (WGS) entry which is preliminary data.</text>
</comment>
<keyword evidence="3" id="KW-1185">Reference proteome</keyword>
<feature type="coiled-coil region" evidence="1">
    <location>
        <begin position="40"/>
        <end position="67"/>
    </location>
</feature>
<accession>A0A8S9ZV43</accession>
<gene>
    <name evidence="2" type="ORF">Mgra_00002832</name>
</gene>
<evidence type="ECO:0008006" key="4">
    <source>
        <dbReference type="Google" id="ProtNLM"/>
    </source>
</evidence>
<reference evidence="2" key="1">
    <citation type="journal article" date="2020" name="Ecol. Evol.">
        <title>Genome structure and content of the rice root-knot nematode (Meloidogyne graminicola).</title>
        <authorList>
            <person name="Phan N.T."/>
            <person name="Danchin E.G.J."/>
            <person name="Klopp C."/>
            <person name="Perfus-Barbeoch L."/>
            <person name="Kozlowski D.K."/>
            <person name="Koutsovoulos G.D."/>
            <person name="Lopez-Roques C."/>
            <person name="Bouchez O."/>
            <person name="Zahm M."/>
            <person name="Besnard G."/>
            <person name="Bellafiore S."/>
        </authorList>
    </citation>
    <scope>NUCLEOTIDE SEQUENCE</scope>
    <source>
        <strain evidence="2">VN-18</strain>
    </source>
</reference>
<dbReference type="OrthoDB" id="5875288at2759"/>